<feature type="transmembrane region" description="Helical" evidence="8">
    <location>
        <begin position="202"/>
        <end position="221"/>
    </location>
</feature>
<feature type="transmembrane region" description="Helical" evidence="8">
    <location>
        <begin position="175"/>
        <end position="195"/>
    </location>
</feature>
<name>A0A1M5R2L2_9BACT</name>
<sequence length="246" mass="26774">MAFLLYILLFVSGIGAGFVNVLAGGGSMLTLPVLTLLGLDISVANGTNRVGILLQNIIATRNFKKGKVLSIKEGILLAMPATIGAIFGTFTVLSIDKNLLEKIIGLIFLFMSFFILYKPKVWEEGKKVKKNYLLSFLIFFFIGFYGGFIQAGVGFFLIASLVFIEGNNIIKTNALKVFIVLCYTSFSFTIFLLNGKVDILKGLVLALGTMIGAKIGTTTALKSGAKFVRFIVFIMIVISAIKYLMS</sequence>
<dbReference type="RefSeq" id="WP_073071338.1">
    <property type="nucleotide sequence ID" value="NZ_FQXN01000001.1"/>
</dbReference>
<dbReference type="GO" id="GO:0005886">
    <property type="term" value="C:plasma membrane"/>
    <property type="evidence" value="ECO:0007669"/>
    <property type="project" value="UniProtKB-SubCell"/>
</dbReference>
<feature type="transmembrane region" description="Helical" evidence="8">
    <location>
        <begin position="33"/>
        <end position="54"/>
    </location>
</feature>
<dbReference type="InterPro" id="IPR052017">
    <property type="entry name" value="TSUP"/>
</dbReference>
<dbReference type="EMBL" id="FQXN01000001">
    <property type="protein sequence ID" value="SHH20270.1"/>
    <property type="molecule type" value="Genomic_DNA"/>
</dbReference>
<feature type="transmembrane region" description="Helical" evidence="8">
    <location>
        <begin position="75"/>
        <end position="93"/>
    </location>
</feature>
<evidence type="ECO:0000256" key="7">
    <source>
        <dbReference type="ARBA" id="ARBA00023136"/>
    </source>
</evidence>
<keyword evidence="6 8" id="KW-1133">Transmembrane helix</keyword>
<proteinExistence type="inferred from homology"/>
<dbReference type="InterPro" id="IPR002781">
    <property type="entry name" value="TM_pro_TauE-like"/>
</dbReference>
<dbReference type="STRING" id="1123380.SAMN02745199_0287"/>
<dbReference type="Proteomes" id="UP000242592">
    <property type="component" value="Unassembled WGS sequence"/>
</dbReference>
<organism evidence="9 10">
    <name type="scientific">Thermosipho atlanticus DSM 15807</name>
    <dbReference type="NCBI Taxonomy" id="1123380"/>
    <lineage>
        <taxon>Bacteria</taxon>
        <taxon>Thermotogati</taxon>
        <taxon>Thermotogota</taxon>
        <taxon>Thermotogae</taxon>
        <taxon>Thermotogales</taxon>
        <taxon>Fervidobacteriaceae</taxon>
        <taxon>Thermosipho</taxon>
    </lineage>
</organism>
<dbReference type="PANTHER" id="PTHR30269:SF0">
    <property type="entry name" value="MEMBRANE TRANSPORTER PROTEIN YFCA-RELATED"/>
    <property type="match status" value="1"/>
</dbReference>
<evidence type="ECO:0000313" key="9">
    <source>
        <dbReference type="EMBL" id="SHH20270.1"/>
    </source>
</evidence>
<evidence type="ECO:0000256" key="1">
    <source>
        <dbReference type="ARBA" id="ARBA00004651"/>
    </source>
</evidence>
<keyword evidence="3" id="KW-0813">Transport</keyword>
<feature type="transmembrane region" description="Helical" evidence="8">
    <location>
        <begin position="137"/>
        <end position="163"/>
    </location>
</feature>
<comment type="subcellular location">
    <subcellularLocation>
        <location evidence="1 8">Cell membrane</location>
        <topology evidence="1 8">Multi-pass membrane protein</topology>
    </subcellularLocation>
</comment>
<gene>
    <name evidence="9" type="ORF">SAMN02745199_0287</name>
</gene>
<keyword evidence="5 8" id="KW-0812">Transmembrane</keyword>
<feature type="transmembrane region" description="Helical" evidence="8">
    <location>
        <begin position="227"/>
        <end position="245"/>
    </location>
</feature>
<keyword evidence="4 8" id="KW-1003">Cell membrane</keyword>
<protein>
    <recommendedName>
        <fullName evidence="8">Probable membrane transporter protein</fullName>
    </recommendedName>
</protein>
<comment type="similarity">
    <text evidence="2 8">Belongs to the 4-toluene sulfonate uptake permease (TSUP) (TC 2.A.102) family.</text>
</comment>
<evidence type="ECO:0000256" key="8">
    <source>
        <dbReference type="RuleBase" id="RU363041"/>
    </source>
</evidence>
<evidence type="ECO:0000256" key="4">
    <source>
        <dbReference type="ARBA" id="ARBA00022475"/>
    </source>
</evidence>
<evidence type="ECO:0000256" key="5">
    <source>
        <dbReference type="ARBA" id="ARBA00022692"/>
    </source>
</evidence>
<dbReference type="OrthoDB" id="554695at2"/>
<dbReference type="PANTHER" id="PTHR30269">
    <property type="entry name" value="TRANSMEMBRANE PROTEIN YFCA"/>
    <property type="match status" value="1"/>
</dbReference>
<keyword evidence="7 8" id="KW-0472">Membrane</keyword>
<keyword evidence="10" id="KW-1185">Reference proteome</keyword>
<dbReference type="Pfam" id="PF01925">
    <property type="entry name" value="TauE"/>
    <property type="match status" value="1"/>
</dbReference>
<dbReference type="AlphaFoldDB" id="A0A1M5R2L2"/>
<evidence type="ECO:0000256" key="6">
    <source>
        <dbReference type="ARBA" id="ARBA00022989"/>
    </source>
</evidence>
<feature type="transmembrane region" description="Helical" evidence="8">
    <location>
        <begin position="99"/>
        <end position="117"/>
    </location>
</feature>
<evidence type="ECO:0000256" key="3">
    <source>
        <dbReference type="ARBA" id="ARBA00022448"/>
    </source>
</evidence>
<reference evidence="10" key="1">
    <citation type="submission" date="2016-11" db="EMBL/GenBank/DDBJ databases">
        <authorList>
            <person name="Varghese N."/>
            <person name="Submissions S."/>
        </authorList>
    </citation>
    <scope>NUCLEOTIDE SEQUENCE [LARGE SCALE GENOMIC DNA]</scope>
    <source>
        <strain evidence="10">DSM 15807</strain>
    </source>
</reference>
<evidence type="ECO:0000256" key="2">
    <source>
        <dbReference type="ARBA" id="ARBA00009142"/>
    </source>
</evidence>
<evidence type="ECO:0000313" key="10">
    <source>
        <dbReference type="Proteomes" id="UP000242592"/>
    </source>
</evidence>
<accession>A0A1M5R2L2</accession>